<keyword evidence="3" id="KW-1185">Reference proteome</keyword>
<evidence type="ECO:0000313" key="2">
    <source>
        <dbReference type="EMBL" id="RIJ23709.1"/>
    </source>
</evidence>
<dbReference type="EMBL" id="QWGB01000005">
    <property type="protein sequence ID" value="RIJ23709.1"/>
    <property type="molecule type" value="Genomic_DNA"/>
</dbReference>
<accession>A0A399R2E0</accession>
<dbReference type="AlphaFoldDB" id="A0A399R2E0"/>
<keyword evidence="2" id="KW-0969">Cilium</keyword>
<dbReference type="SUPFAM" id="SSF101801">
    <property type="entry name" value="Surface presentation of antigens (SPOA)"/>
    <property type="match status" value="1"/>
</dbReference>
<feature type="domain" description="Flagellar motor switch protein FliN-like C-terminal" evidence="1">
    <location>
        <begin position="211"/>
        <end position="283"/>
    </location>
</feature>
<organism evidence="2 3">
    <name type="scientific">Henriciella barbarensis</name>
    <dbReference type="NCBI Taxonomy" id="86342"/>
    <lineage>
        <taxon>Bacteria</taxon>
        <taxon>Pseudomonadati</taxon>
        <taxon>Pseudomonadota</taxon>
        <taxon>Alphaproteobacteria</taxon>
        <taxon>Hyphomonadales</taxon>
        <taxon>Hyphomonadaceae</taxon>
        <taxon>Henriciella</taxon>
    </lineage>
</organism>
<comment type="caution">
    <text evidence="2">The sequence shown here is derived from an EMBL/GenBank/DDBJ whole genome shotgun (WGS) entry which is preliminary data.</text>
</comment>
<dbReference type="Proteomes" id="UP000265431">
    <property type="component" value="Unassembled WGS sequence"/>
</dbReference>
<sequence length="295" mass="31996">MMRSAGGLPPSLLQCEPLWATMAKACETWLKEALGFEMKAQIGARALCTLEQAKARIREKFGYICLPRGTGGLHGISIGASLAERFVARRLKEDLSHVEIAPPLFLRLMCDKPVRRLMSDLSHAVPAGLALPEDYMVADPAGLPEVFLDGPKLVCITVNLFGRGDVEPTARLDFYYDVESLTAHAERLDQAVAASAKPRPAVNKSNLIKSIRRSSVGLDAVLAKLPITVADCSRLEVGQVLPLSDAEDGKLYLHAETLTGPVEIGEAELGNWKDRRAIKLTSPLLESFVQELSGA</sequence>
<dbReference type="Gene3D" id="2.30.330.10">
    <property type="entry name" value="SpoA-like"/>
    <property type="match status" value="1"/>
</dbReference>
<dbReference type="Pfam" id="PF01052">
    <property type="entry name" value="FliMN_C"/>
    <property type="match status" value="1"/>
</dbReference>
<proteinExistence type="predicted"/>
<dbReference type="OrthoDB" id="7625317at2"/>
<evidence type="ECO:0000259" key="1">
    <source>
        <dbReference type="Pfam" id="PF01052"/>
    </source>
</evidence>
<evidence type="ECO:0000313" key="3">
    <source>
        <dbReference type="Proteomes" id="UP000265431"/>
    </source>
</evidence>
<keyword evidence="2" id="KW-0282">Flagellum</keyword>
<keyword evidence="2" id="KW-0966">Cell projection</keyword>
<dbReference type="InterPro" id="IPR036429">
    <property type="entry name" value="SpoA-like_sf"/>
</dbReference>
<reference evidence="2 3" key="1">
    <citation type="submission" date="2018-08" db="EMBL/GenBank/DDBJ databases">
        <title>Henriciella mobilis sp. nov., isolated from seawater.</title>
        <authorList>
            <person name="Cheng H."/>
            <person name="Wu Y.-H."/>
            <person name="Xu X.-W."/>
            <person name="Guo L.-L."/>
        </authorList>
    </citation>
    <scope>NUCLEOTIDE SEQUENCE [LARGE SCALE GENOMIC DNA]</scope>
    <source>
        <strain evidence="2 3">CCUG66934</strain>
    </source>
</reference>
<dbReference type="InterPro" id="IPR001543">
    <property type="entry name" value="FliN-like_C"/>
</dbReference>
<name>A0A399R2E0_9PROT</name>
<protein>
    <submittedName>
        <fullName evidence="2">FliM/FliN family flagellar motor switch protein</fullName>
    </submittedName>
</protein>
<gene>
    <name evidence="2" type="ORF">D1224_05465</name>
</gene>